<protein>
    <submittedName>
        <fullName evidence="2">DUF3307 domain-containing protein</fullName>
    </submittedName>
</protein>
<dbReference type="Pfam" id="PF11750">
    <property type="entry name" value="DUF3307"/>
    <property type="match status" value="1"/>
</dbReference>
<dbReference type="EMBL" id="JAABLP010000004">
    <property type="protein sequence ID" value="NBN65080.1"/>
    <property type="molecule type" value="Genomic_DNA"/>
</dbReference>
<comment type="caution">
    <text evidence="2">The sequence shown here is derived from an EMBL/GenBank/DDBJ whole genome shotgun (WGS) entry which is preliminary data.</text>
</comment>
<proteinExistence type="predicted"/>
<evidence type="ECO:0000313" key="2">
    <source>
        <dbReference type="EMBL" id="NBN65080.1"/>
    </source>
</evidence>
<evidence type="ECO:0000313" key="3">
    <source>
        <dbReference type="Proteomes" id="UP000541347"/>
    </source>
</evidence>
<reference evidence="2 3" key="1">
    <citation type="submission" date="2020-01" db="EMBL/GenBank/DDBJ databases">
        <authorList>
            <person name="Peng S.Y."/>
            <person name="Li J."/>
            <person name="Wang M."/>
            <person name="Wang L."/>
            <person name="Wang C.Q."/>
            <person name="Wang J.R."/>
        </authorList>
    </citation>
    <scope>NUCLEOTIDE SEQUENCE [LARGE SCALE GENOMIC DNA]</scope>
    <source>
        <strain evidence="2 3">XCT-34</strain>
    </source>
</reference>
<keyword evidence="3" id="KW-1185">Reference proteome</keyword>
<dbReference type="Proteomes" id="UP000541347">
    <property type="component" value="Unassembled WGS sequence"/>
</dbReference>
<feature type="transmembrane region" description="Helical" evidence="1">
    <location>
        <begin position="54"/>
        <end position="81"/>
    </location>
</feature>
<keyword evidence="1" id="KW-0812">Transmembrane</keyword>
<sequence>MQIPDQIDTGWLGLVVLAFLAKHFIADFLFQTHWMAMGKEGRDHWILPLAAHAGIHAALTALLASAIAPSCLWLAAVDFVVHFAIDRSKAALVRVTGVTPQRAGFWWLLGLDQTLHHLTHFAFILVMAGASTA</sequence>
<keyword evidence="1" id="KW-1133">Transmembrane helix</keyword>
<dbReference type="RefSeq" id="WP_161677085.1">
    <property type="nucleotide sequence ID" value="NZ_JAABLP010000004.1"/>
</dbReference>
<organism evidence="2 3">
    <name type="scientific">Pannonibacter tanglangensis</name>
    <dbReference type="NCBI Taxonomy" id="2750084"/>
    <lineage>
        <taxon>Bacteria</taxon>
        <taxon>Pseudomonadati</taxon>
        <taxon>Pseudomonadota</taxon>
        <taxon>Alphaproteobacteria</taxon>
        <taxon>Hyphomicrobiales</taxon>
        <taxon>Stappiaceae</taxon>
        <taxon>Pannonibacter</taxon>
    </lineage>
</organism>
<feature type="transmembrane region" description="Helical" evidence="1">
    <location>
        <begin position="12"/>
        <end position="34"/>
    </location>
</feature>
<dbReference type="InterPro" id="IPR021737">
    <property type="entry name" value="Phage_phiKZ_Orf197"/>
</dbReference>
<name>A0ABW9ZJK6_9HYPH</name>
<evidence type="ECO:0000256" key="1">
    <source>
        <dbReference type="SAM" id="Phobius"/>
    </source>
</evidence>
<keyword evidence="1" id="KW-0472">Membrane</keyword>
<accession>A0ABW9ZJK6</accession>
<gene>
    <name evidence="2" type="ORF">GWI71_15410</name>
</gene>